<feature type="region of interest" description="Disordered" evidence="1">
    <location>
        <begin position="510"/>
        <end position="644"/>
    </location>
</feature>
<dbReference type="Pfam" id="PF26635">
    <property type="entry name" value="DUF8208"/>
    <property type="match status" value="1"/>
</dbReference>
<feature type="region of interest" description="Disordered" evidence="1">
    <location>
        <begin position="739"/>
        <end position="798"/>
    </location>
</feature>
<gene>
    <name evidence="4" type="ORF">P9B03_02100</name>
</gene>
<evidence type="ECO:0000259" key="3">
    <source>
        <dbReference type="Pfam" id="PF26635"/>
    </source>
</evidence>
<feature type="compositionally biased region" description="Polar residues" evidence="1">
    <location>
        <begin position="772"/>
        <end position="793"/>
    </location>
</feature>
<dbReference type="InterPro" id="IPR058066">
    <property type="entry name" value="pXO2-14_N"/>
</dbReference>
<feature type="compositionally biased region" description="Polar residues" evidence="1">
    <location>
        <begin position="739"/>
        <end position="760"/>
    </location>
</feature>
<sequence length="858" mass="93540">MSDQEIIEQHKILDSILHVNDGFMWQDVLRAFGGFIVSSLSWFNRIIETIVTKFITLNDFYKTGAVGEFMDKARPFIWVVFFVALVVLGFQFMFNKIEKRNEVLLNIVMALCFIVIIPDLMSNIQKIVGAGIEEIKPKNESLANNMIKSNVADLLYYAEKNFEFANGTSRGDANTPPRPFNKENNTGTPDYTYANRFSATSNLNIPYTQKLDLHEDDGWIFKADWVKGLSSSTKEVLKHKSVPTGVGNGYQVEELAKNKIRGTEIGRETYYRYHVNWFTLIITLLITNLALAITAIKIGRSIFDLAFHQIFGVFIAASDLTGGQRTKKVFVEIVNTFVVMVVMIALLQLFILFTTWANSWRYEIGTLGVIILLIAGAWALIDAPDIVQRQLGIDAGLRNGWQAMMGAYAASKVASGGAKAIGDAAKKTVSTGAGGVNFMRRMAEGMRTPTPMENKQREKNNVPNMPGNQSATGVGQDRAHQGIQTTAPIPTDVPASTDISNGEKISSGIAQNESAQSETATNPAATKQQGTQGVVAPSQLEQKAQKRNQGANASIGITEKHTNNKPQSSSPPLSQRSQGLQGEVKQQAIPVRENTAPSNSEEQQIPTSGPDITMGQKIAAEQGATVQANSQQNVAPIPTSSAPTMEQGVVETAAVQEQSTQAHSPQMPLGNAIAQPATQGQKAMNIEAPSTTAHMTENKGKQPEKTNIPANEKPVTKGNQQTIAENQAKTTQTQINQVASPVQQTQQATEAGRGSANQTERQNRHQQHMTKRASNQQSPIEQGQSNENSQASQAAYGHRQAVHTNTILGGNRHVQELKEHVTRAGNSGFSLGQNIRRATKFMTPSKKSSKTNEDGGNK</sequence>
<feature type="region of interest" description="Disordered" evidence="1">
    <location>
        <begin position="168"/>
        <end position="189"/>
    </location>
</feature>
<dbReference type="AlphaFoldDB" id="A0AAW9NST1"/>
<proteinExistence type="predicted"/>
<evidence type="ECO:0000256" key="1">
    <source>
        <dbReference type="SAM" id="MobiDB-lite"/>
    </source>
</evidence>
<feature type="compositionally biased region" description="Low complexity" evidence="1">
    <location>
        <begin position="566"/>
        <end position="578"/>
    </location>
</feature>
<feature type="transmembrane region" description="Helical" evidence="2">
    <location>
        <begin position="277"/>
        <end position="296"/>
    </location>
</feature>
<evidence type="ECO:0000313" key="4">
    <source>
        <dbReference type="EMBL" id="MEC1177263.1"/>
    </source>
</evidence>
<feature type="transmembrane region" description="Helical" evidence="2">
    <location>
        <begin position="362"/>
        <end position="381"/>
    </location>
</feature>
<feature type="compositionally biased region" description="Polar residues" evidence="1">
    <location>
        <begin position="510"/>
        <end position="532"/>
    </location>
</feature>
<comment type="caution">
    <text evidence="4">The sequence shown here is derived from an EMBL/GenBank/DDBJ whole genome shotgun (WGS) entry which is preliminary data.</text>
</comment>
<dbReference type="RefSeq" id="WP_326121538.1">
    <property type="nucleotide sequence ID" value="NZ_JARSFG010000003.1"/>
</dbReference>
<keyword evidence="2" id="KW-0472">Membrane</keyword>
<feature type="transmembrane region" description="Helical" evidence="2">
    <location>
        <begin position="333"/>
        <end position="356"/>
    </location>
</feature>
<evidence type="ECO:0000313" key="5">
    <source>
        <dbReference type="Proteomes" id="UP001344888"/>
    </source>
</evidence>
<feature type="compositionally biased region" description="Polar residues" evidence="1">
    <location>
        <begin position="461"/>
        <end position="473"/>
    </location>
</feature>
<dbReference type="Proteomes" id="UP001344888">
    <property type="component" value="Unassembled WGS sequence"/>
</dbReference>
<keyword evidence="2" id="KW-1133">Transmembrane helix</keyword>
<feature type="compositionally biased region" description="Polar residues" evidence="1">
    <location>
        <begin position="595"/>
        <end position="607"/>
    </location>
</feature>
<dbReference type="EMBL" id="JARSFG010000003">
    <property type="protein sequence ID" value="MEC1177263.1"/>
    <property type="molecule type" value="Genomic_DNA"/>
</dbReference>
<feature type="region of interest" description="Disordered" evidence="1">
    <location>
        <begin position="445"/>
        <end position="480"/>
    </location>
</feature>
<feature type="domain" description="DUF8208" evidence="3">
    <location>
        <begin position="24"/>
        <end position="408"/>
    </location>
</feature>
<dbReference type="NCBIfam" id="NF045890">
    <property type="entry name" value="conj_pls20_p028"/>
    <property type="match status" value="1"/>
</dbReference>
<organism evidence="4 5">
    <name type="scientific">Metasolibacillus meyeri</name>
    <dbReference type="NCBI Taxonomy" id="1071052"/>
    <lineage>
        <taxon>Bacteria</taxon>
        <taxon>Bacillati</taxon>
        <taxon>Bacillota</taxon>
        <taxon>Bacilli</taxon>
        <taxon>Bacillales</taxon>
        <taxon>Caryophanaceae</taxon>
        <taxon>Metasolibacillus</taxon>
    </lineage>
</organism>
<feature type="compositionally biased region" description="Polar residues" evidence="1">
    <location>
        <begin position="624"/>
        <end position="644"/>
    </location>
</feature>
<feature type="transmembrane region" description="Helical" evidence="2">
    <location>
        <begin position="76"/>
        <end position="97"/>
    </location>
</feature>
<accession>A0AAW9NST1</accession>
<feature type="region of interest" description="Disordered" evidence="1">
    <location>
        <begin position="825"/>
        <end position="858"/>
    </location>
</feature>
<keyword evidence="2" id="KW-0812">Transmembrane</keyword>
<keyword evidence="5" id="KW-1185">Reference proteome</keyword>
<evidence type="ECO:0000256" key="2">
    <source>
        <dbReference type="SAM" id="Phobius"/>
    </source>
</evidence>
<protein>
    <recommendedName>
        <fullName evidence="3">DUF8208 domain-containing protein</fullName>
    </recommendedName>
</protein>
<reference evidence="4 5" key="1">
    <citation type="submission" date="2023-03" db="EMBL/GenBank/DDBJ databases">
        <title>Bacillus Genome Sequencing.</title>
        <authorList>
            <person name="Dunlap C."/>
        </authorList>
    </citation>
    <scope>NUCLEOTIDE SEQUENCE [LARGE SCALE GENOMIC DNA]</scope>
    <source>
        <strain evidence="4 5">B-59205</strain>
    </source>
</reference>
<dbReference type="InterPro" id="IPR058521">
    <property type="entry name" value="DUF8208"/>
</dbReference>
<feature type="transmembrane region" description="Helical" evidence="2">
    <location>
        <begin position="103"/>
        <end position="121"/>
    </location>
</feature>
<feature type="compositionally biased region" description="Polar residues" evidence="1">
    <location>
        <begin position="539"/>
        <end position="552"/>
    </location>
</feature>
<feature type="region of interest" description="Disordered" evidence="1">
    <location>
        <begin position="692"/>
        <end position="719"/>
    </location>
</feature>
<name>A0AAW9NST1_9BACL</name>